<comment type="caution">
    <text evidence="2">The sequence shown here is derived from an EMBL/GenBank/DDBJ whole genome shotgun (WGS) entry which is preliminary data.</text>
</comment>
<protein>
    <submittedName>
        <fullName evidence="2">Uncharacterized protein</fullName>
    </submittedName>
</protein>
<name>A0A2I1GDC4_9GLOM</name>
<dbReference type="VEuPathDB" id="FungiDB:FUN_005263"/>
<accession>A0A2I1GDC4</accession>
<gene>
    <name evidence="2" type="ORF">RhiirA4_458964</name>
</gene>
<proteinExistence type="predicted"/>
<evidence type="ECO:0000313" key="2">
    <source>
        <dbReference type="EMBL" id="PKY44616.1"/>
    </source>
</evidence>
<keyword evidence="3" id="KW-1185">Reference proteome</keyword>
<dbReference type="AlphaFoldDB" id="A0A2I1GDC4"/>
<reference evidence="2 3" key="1">
    <citation type="submission" date="2015-10" db="EMBL/GenBank/DDBJ databases">
        <title>Genome analyses suggest a sexual origin of heterokaryosis in a supposedly ancient asexual fungus.</title>
        <authorList>
            <person name="Ropars J."/>
            <person name="Sedzielewska K."/>
            <person name="Noel J."/>
            <person name="Charron P."/>
            <person name="Farinelli L."/>
            <person name="Marton T."/>
            <person name="Kruger M."/>
            <person name="Pelin A."/>
            <person name="Brachmann A."/>
            <person name="Corradi N."/>
        </authorList>
    </citation>
    <scope>NUCLEOTIDE SEQUENCE [LARGE SCALE GENOMIC DNA]</scope>
    <source>
        <strain evidence="2 3">A4</strain>
    </source>
</reference>
<evidence type="ECO:0000313" key="3">
    <source>
        <dbReference type="Proteomes" id="UP000234323"/>
    </source>
</evidence>
<sequence length="189" mass="21878">MEFITNNIKRLSENIPDEVDDEARNLNKKIKLILEKINDNEDVRKLKDITNKVWKERSQTKKENKYMIKENIYPFPQTKLNVQAQPYTPRGKKRVTYADIVIGSGSDDSWPTSPSPEEKQNTQLTSKKGSTNNKSQQQTTKKSKLTLEKMISTVMTRYMPEDKANVREIVIYDIPSTMPQLDILTNLGK</sequence>
<dbReference type="Proteomes" id="UP000234323">
    <property type="component" value="Unassembled WGS sequence"/>
</dbReference>
<organism evidence="2 3">
    <name type="scientific">Rhizophagus irregularis</name>
    <dbReference type="NCBI Taxonomy" id="588596"/>
    <lineage>
        <taxon>Eukaryota</taxon>
        <taxon>Fungi</taxon>
        <taxon>Fungi incertae sedis</taxon>
        <taxon>Mucoromycota</taxon>
        <taxon>Glomeromycotina</taxon>
        <taxon>Glomeromycetes</taxon>
        <taxon>Glomerales</taxon>
        <taxon>Glomeraceae</taxon>
        <taxon>Rhizophagus</taxon>
    </lineage>
</organism>
<dbReference type="VEuPathDB" id="FungiDB:RhiirFUN_004930"/>
<feature type="compositionally biased region" description="Low complexity" evidence="1">
    <location>
        <begin position="130"/>
        <end position="140"/>
    </location>
</feature>
<dbReference type="EMBL" id="LLXI01000334">
    <property type="protein sequence ID" value="PKY44616.1"/>
    <property type="molecule type" value="Genomic_DNA"/>
</dbReference>
<dbReference type="VEuPathDB" id="FungiDB:RhiirA1_473639"/>
<dbReference type="VEuPathDB" id="FungiDB:RhiirFUN_020975"/>
<feature type="region of interest" description="Disordered" evidence="1">
    <location>
        <begin position="105"/>
        <end position="143"/>
    </location>
</feature>
<evidence type="ECO:0000256" key="1">
    <source>
        <dbReference type="SAM" id="MobiDB-lite"/>
    </source>
</evidence>